<feature type="signal peptide" evidence="1">
    <location>
        <begin position="1"/>
        <end position="22"/>
    </location>
</feature>
<proteinExistence type="predicted"/>
<organism evidence="2 3">
    <name type="scientific">Streptomyces gelaticus</name>
    <dbReference type="NCBI Taxonomy" id="285446"/>
    <lineage>
        <taxon>Bacteria</taxon>
        <taxon>Bacillati</taxon>
        <taxon>Actinomycetota</taxon>
        <taxon>Actinomycetes</taxon>
        <taxon>Kitasatosporales</taxon>
        <taxon>Streptomycetaceae</taxon>
        <taxon>Streptomyces</taxon>
    </lineage>
</organism>
<dbReference type="EMBL" id="BMTF01000046">
    <property type="protein sequence ID" value="GGV97175.1"/>
    <property type="molecule type" value="Genomic_DNA"/>
</dbReference>
<keyword evidence="3" id="KW-1185">Reference proteome</keyword>
<feature type="chain" id="PRO_5046932232" evidence="1">
    <location>
        <begin position="23"/>
        <end position="106"/>
    </location>
</feature>
<dbReference type="Proteomes" id="UP000660675">
    <property type="component" value="Unassembled WGS sequence"/>
</dbReference>
<protein>
    <submittedName>
        <fullName evidence="2">Uncharacterized protein</fullName>
    </submittedName>
</protein>
<sequence length="106" mass="10856">MRNISVAAAAPFLAAGILGTSATSSVASPQNSQVAPSALKCYSAIDDPSEIVCYQVSQRALNTGSEIVFFPFLIQVPTPSNPPAPVIVNTLPPDLLPGDSFNGTGP</sequence>
<keyword evidence="1" id="KW-0732">Signal</keyword>
<gene>
    <name evidence="2" type="ORF">GCM10015535_68090</name>
</gene>
<accession>A0ABQ2WB17</accession>
<name>A0ABQ2WB17_9ACTN</name>
<evidence type="ECO:0000313" key="3">
    <source>
        <dbReference type="Proteomes" id="UP000660675"/>
    </source>
</evidence>
<evidence type="ECO:0000256" key="1">
    <source>
        <dbReference type="SAM" id="SignalP"/>
    </source>
</evidence>
<evidence type="ECO:0000313" key="2">
    <source>
        <dbReference type="EMBL" id="GGV97175.1"/>
    </source>
</evidence>
<comment type="caution">
    <text evidence="2">The sequence shown here is derived from an EMBL/GenBank/DDBJ whole genome shotgun (WGS) entry which is preliminary data.</text>
</comment>
<reference evidence="3" key="1">
    <citation type="journal article" date="2019" name="Int. J. Syst. Evol. Microbiol.">
        <title>The Global Catalogue of Microorganisms (GCM) 10K type strain sequencing project: providing services to taxonomists for standard genome sequencing and annotation.</title>
        <authorList>
            <consortium name="The Broad Institute Genomics Platform"/>
            <consortium name="The Broad Institute Genome Sequencing Center for Infectious Disease"/>
            <person name="Wu L."/>
            <person name="Ma J."/>
        </authorList>
    </citation>
    <scope>NUCLEOTIDE SEQUENCE [LARGE SCALE GENOMIC DNA]</scope>
    <source>
        <strain evidence="3">JCM 4376</strain>
    </source>
</reference>